<evidence type="ECO:0000259" key="3">
    <source>
        <dbReference type="Pfam" id="PF00501"/>
    </source>
</evidence>
<organism evidence="4">
    <name type="scientific">Musca domestica</name>
    <name type="common">House fly</name>
    <dbReference type="NCBI Taxonomy" id="7370"/>
    <lineage>
        <taxon>Eukaryota</taxon>
        <taxon>Metazoa</taxon>
        <taxon>Ecdysozoa</taxon>
        <taxon>Arthropoda</taxon>
        <taxon>Hexapoda</taxon>
        <taxon>Insecta</taxon>
        <taxon>Pterygota</taxon>
        <taxon>Neoptera</taxon>
        <taxon>Endopterygota</taxon>
        <taxon>Diptera</taxon>
        <taxon>Brachycera</taxon>
        <taxon>Muscomorpha</taxon>
        <taxon>Muscoidea</taxon>
        <taxon>Muscidae</taxon>
        <taxon>Musca</taxon>
    </lineage>
</organism>
<dbReference type="Pfam" id="PF00501">
    <property type="entry name" value="AMP-binding"/>
    <property type="match status" value="1"/>
</dbReference>
<dbReference type="OrthoDB" id="6614653at2759"/>
<evidence type="ECO:0000256" key="2">
    <source>
        <dbReference type="ARBA" id="ARBA00023140"/>
    </source>
</evidence>
<keyword evidence="5" id="KW-1185">Reference proteome</keyword>
<dbReference type="PROSITE" id="PS00455">
    <property type="entry name" value="AMP_BINDING"/>
    <property type="match status" value="1"/>
</dbReference>
<dbReference type="GeneID" id="101891505"/>
<feature type="domain" description="AMP-dependent synthetase/ligase" evidence="3">
    <location>
        <begin position="50"/>
        <end position="403"/>
    </location>
</feature>
<dbReference type="InterPro" id="IPR020845">
    <property type="entry name" value="AMP-binding_CS"/>
</dbReference>
<dbReference type="SUPFAM" id="SSF56801">
    <property type="entry name" value="Acetyl-CoA synthetase-like"/>
    <property type="match status" value="1"/>
</dbReference>
<dbReference type="Proteomes" id="UP001652621">
    <property type="component" value="Unplaced"/>
</dbReference>
<reference evidence="6" key="2">
    <citation type="submission" date="2025-04" db="UniProtKB">
        <authorList>
            <consortium name="RefSeq"/>
        </authorList>
    </citation>
    <scope>IDENTIFICATION</scope>
    <source>
        <strain evidence="6">Aabys</strain>
    </source>
</reference>
<dbReference type="KEGG" id="mde:101891505"/>
<comment type="subcellular location">
    <subcellularLocation>
        <location evidence="1">Peroxisome</location>
    </subcellularLocation>
</comment>
<dbReference type="GO" id="GO:0005777">
    <property type="term" value="C:peroxisome"/>
    <property type="evidence" value="ECO:0007669"/>
    <property type="project" value="UniProtKB-SubCell"/>
</dbReference>
<keyword evidence="2" id="KW-0576">Peroxisome</keyword>
<evidence type="ECO:0000313" key="5">
    <source>
        <dbReference type="Proteomes" id="UP001652621"/>
    </source>
</evidence>
<dbReference type="Gene3D" id="3.30.300.30">
    <property type="match status" value="1"/>
</dbReference>
<dbReference type="EnsemblMetazoa" id="MDOA012340-RA">
    <property type="protein sequence ID" value="MDOA012340-PA"/>
    <property type="gene ID" value="MDOA012340"/>
</dbReference>
<protein>
    <submittedName>
        <fullName evidence="6">Luciferin 4-monooxygenase</fullName>
    </submittedName>
</protein>
<dbReference type="VEuPathDB" id="VectorBase:MDOMA2_006647"/>
<dbReference type="VEuPathDB" id="VectorBase:MDOA012340"/>
<dbReference type="InterPro" id="IPR045851">
    <property type="entry name" value="AMP-bd_C_sf"/>
</dbReference>
<dbReference type="eggNOG" id="KOG1176">
    <property type="taxonomic scope" value="Eukaryota"/>
</dbReference>
<reference evidence="4" key="1">
    <citation type="submission" date="2020-05" db="UniProtKB">
        <authorList>
            <consortium name="EnsemblMetazoa"/>
        </authorList>
    </citation>
    <scope>IDENTIFICATION</scope>
    <source>
        <strain evidence="4">Aabys</strain>
    </source>
</reference>
<dbReference type="RefSeq" id="XP_005176639.1">
    <property type="nucleotide sequence ID" value="XM_005176582.3"/>
</dbReference>
<name>A0A1I8N7D9_MUSDO</name>
<evidence type="ECO:0000313" key="6">
    <source>
        <dbReference type="RefSeq" id="XP_005176639.1"/>
    </source>
</evidence>
<dbReference type="GO" id="GO:0004467">
    <property type="term" value="F:long-chain fatty acid-CoA ligase activity"/>
    <property type="evidence" value="ECO:0007669"/>
    <property type="project" value="TreeGrafter"/>
</dbReference>
<dbReference type="PANTHER" id="PTHR24096:SF353">
    <property type="entry name" value="GH16244P-RELATED"/>
    <property type="match status" value="1"/>
</dbReference>
<dbReference type="GO" id="GO:0046949">
    <property type="term" value="P:fatty-acyl-CoA biosynthetic process"/>
    <property type="evidence" value="ECO:0007669"/>
    <property type="project" value="TreeGrafter"/>
</dbReference>
<dbReference type="PANTHER" id="PTHR24096">
    <property type="entry name" value="LONG-CHAIN-FATTY-ACID--COA LIGASE"/>
    <property type="match status" value="1"/>
</dbReference>
<sequence>MPEEYLKIVQDPKTKIWKSVNYPYGDVTKLSMGEKFLQTMRTIDANKVIDHFYDTNVIKTAKDVYEESILIALNLQRLGIKKGDCVIFYSMNNEWISVLTFGCILIGALPNYIEVHLDEESTSGLFDLLEPAAIFYEEKYLNKIQSSLAQSKAQPLLVAINGVQQPNVKNDLLKQPEHPVDFDNFKSVEIKDTREEIALLALTSGSTGLPKIVQITHALMIHGITIWWDNDENYAPLNENSVVFSFSPLRWISQAAVMFQSMLFGIKRVSSCGVPTGKYGLKLLRSSGITHIFVAPSIFYDILLELDDGDRESLKCLRSIQLGGEPATKVILEMSKKHAVNAKNFHCYGMTEMSTVICNDLYVNGGKPLPGYEIQILDDQNQPLGVNQPGQIAVRPPYPLKGYKSLDNSVYYNEYGLFVNGDYGLVDEQGKLHVLARYKDLIKSNGEVIIPNTLEYITINLPEVYVARMAGYRKTPNDPNEAAAFFVVLNSNVTASHKEISAKILETLKPHLNERQLAMIEHIHFVDSVPLTTCGKVDRVALKKLAACKA</sequence>
<evidence type="ECO:0000313" key="4">
    <source>
        <dbReference type="EnsemblMetazoa" id="MDOA012340-PA"/>
    </source>
</evidence>
<evidence type="ECO:0000256" key="1">
    <source>
        <dbReference type="ARBA" id="ARBA00004275"/>
    </source>
</evidence>
<proteinExistence type="predicted"/>
<accession>A0A1I8N7D9</accession>
<dbReference type="STRING" id="7370.A0A1I8N7D9"/>
<dbReference type="AlphaFoldDB" id="A0A1I8N7D9"/>
<dbReference type="InterPro" id="IPR042099">
    <property type="entry name" value="ANL_N_sf"/>
</dbReference>
<dbReference type="InterPro" id="IPR000873">
    <property type="entry name" value="AMP-dep_synth/lig_dom"/>
</dbReference>
<gene>
    <name evidence="4" type="primary">101891505</name>
    <name evidence="6" type="synonym">LOC101891505</name>
</gene>
<dbReference type="Gene3D" id="3.40.50.12780">
    <property type="entry name" value="N-terminal domain of ligase-like"/>
    <property type="match status" value="1"/>
</dbReference>